<dbReference type="PROSITE" id="PS50885">
    <property type="entry name" value="HAMP"/>
    <property type="match status" value="1"/>
</dbReference>
<evidence type="ECO:0000256" key="9">
    <source>
        <dbReference type="SAM" id="Coils"/>
    </source>
</evidence>
<dbReference type="SUPFAM" id="SSF58104">
    <property type="entry name" value="Methyl-accepting chemotaxis protein (MCP) signaling domain"/>
    <property type="match status" value="1"/>
</dbReference>
<keyword evidence="3 10" id="KW-0812">Transmembrane</keyword>
<keyword evidence="14" id="KW-1185">Reference proteome</keyword>
<dbReference type="PANTHER" id="PTHR32089:SF112">
    <property type="entry name" value="LYSOZYME-LIKE PROTEIN-RELATED"/>
    <property type="match status" value="1"/>
</dbReference>
<evidence type="ECO:0000313" key="14">
    <source>
        <dbReference type="Proteomes" id="UP001079657"/>
    </source>
</evidence>
<dbReference type="CDD" id="cd06225">
    <property type="entry name" value="HAMP"/>
    <property type="match status" value="1"/>
</dbReference>
<dbReference type="InterPro" id="IPR029151">
    <property type="entry name" value="Sensor-like_sf"/>
</dbReference>
<evidence type="ECO:0000256" key="4">
    <source>
        <dbReference type="ARBA" id="ARBA00022989"/>
    </source>
</evidence>
<dbReference type="Pfam" id="PF17203">
    <property type="entry name" value="sCache_3_2"/>
    <property type="match status" value="1"/>
</dbReference>
<dbReference type="InterPro" id="IPR033463">
    <property type="entry name" value="sCache_3"/>
</dbReference>
<feature type="coiled-coil region" evidence="9">
    <location>
        <begin position="417"/>
        <end position="444"/>
    </location>
</feature>
<dbReference type="CDD" id="cd11386">
    <property type="entry name" value="MCP_signal"/>
    <property type="match status" value="1"/>
</dbReference>
<dbReference type="InterPro" id="IPR004089">
    <property type="entry name" value="MCPsignal_dom"/>
</dbReference>
<dbReference type="InterPro" id="IPR003660">
    <property type="entry name" value="HAMP_dom"/>
</dbReference>
<dbReference type="SMART" id="SM00304">
    <property type="entry name" value="HAMP"/>
    <property type="match status" value="1"/>
</dbReference>
<dbReference type="Pfam" id="PF00672">
    <property type="entry name" value="HAMP"/>
    <property type="match status" value="1"/>
</dbReference>
<feature type="domain" description="HAMP" evidence="12">
    <location>
        <begin position="317"/>
        <end position="369"/>
    </location>
</feature>
<evidence type="ECO:0000313" key="13">
    <source>
        <dbReference type="EMBL" id="MCY6371941.1"/>
    </source>
</evidence>
<dbReference type="SUPFAM" id="SSF103190">
    <property type="entry name" value="Sensory domain-like"/>
    <property type="match status" value="1"/>
</dbReference>
<dbReference type="Gene3D" id="6.10.340.10">
    <property type="match status" value="1"/>
</dbReference>
<keyword evidence="6 8" id="KW-0807">Transducer</keyword>
<keyword evidence="2" id="KW-1003">Cell membrane</keyword>
<feature type="transmembrane region" description="Helical" evidence="10">
    <location>
        <begin position="293"/>
        <end position="315"/>
    </location>
</feature>
<evidence type="ECO:0000259" key="12">
    <source>
        <dbReference type="PROSITE" id="PS50885"/>
    </source>
</evidence>
<evidence type="ECO:0000256" key="10">
    <source>
        <dbReference type="SAM" id="Phobius"/>
    </source>
</evidence>
<comment type="caution">
    <text evidence="13">The sequence shown here is derived from an EMBL/GenBank/DDBJ whole genome shotgun (WGS) entry which is preliminary data.</text>
</comment>
<evidence type="ECO:0000256" key="7">
    <source>
        <dbReference type="ARBA" id="ARBA00029447"/>
    </source>
</evidence>
<keyword evidence="9" id="KW-0175">Coiled coil</keyword>
<evidence type="ECO:0000256" key="3">
    <source>
        <dbReference type="ARBA" id="ARBA00022692"/>
    </source>
</evidence>
<evidence type="ECO:0000256" key="5">
    <source>
        <dbReference type="ARBA" id="ARBA00023136"/>
    </source>
</evidence>
<reference evidence="13" key="1">
    <citation type="submission" date="2022-12" db="EMBL/GenBank/DDBJ databases">
        <authorList>
            <person name="Wang J."/>
        </authorList>
    </citation>
    <scope>NUCLEOTIDE SEQUENCE</scope>
    <source>
        <strain evidence="13">HY-42-06</strain>
    </source>
</reference>
<dbReference type="Gene3D" id="1.10.287.950">
    <property type="entry name" value="Methyl-accepting chemotaxis protein"/>
    <property type="match status" value="1"/>
</dbReference>
<gene>
    <name evidence="13" type="ORF">OXH55_14940</name>
</gene>
<evidence type="ECO:0000256" key="2">
    <source>
        <dbReference type="ARBA" id="ARBA00022475"/>
    </source>
</evidence>
<proteinExistence type="inferred from homology"/>
<evidence type="ECO:0000259" key="11">
    <source>
        <dbReference type="PROSITE" id="PS50111"/>
    </source>
</evidence>
<feature type="transmembrane region" description="Helical" evidence="10">
    <location>
        <begin position="16"/>
        <end position="37"/>
    </location>
</feature>
<dbReference type="SMART" id="SM00283">
    <property type="entry name" value="MA"/>
    <property type="match status" value="1"/>
</dbReference>
<dbReference type="Gene3D" id="3.30.450.20">
    <property type="entry name" value="PAS domain"/>
    <property type="match status" value="1"/>
</dbReference>
<keyword evidence="5 10" id="KW-0472">Membrane</keyword>
<evidence type="ECO:0000256" key="8">
    <source>
        <dbReference type="PROSITE-ProRule" id="PRU00284"/>
    </source>
</evidence>
<evidence type="ECO:0000256" key="1">
    <source>
        <dbReference type="ARBA" id="ARBA00004651"/>
    </source>
</evidence>
<dbReference type="EMBL" id="JAPQES010000005">
    <property type="protein sequence ID" value="MCY6371941.1"/>
    <property type="molecule type" value="Genomic_DNA"/>
</dbReference>
<evidence type="ECO:0000256" key="6">
    <source>
        <dbReference type="ARBA" id="ARBA00023224"/>
    </source>
</evidence>
<dbReference type="PANTHER" id="PTHR32089">
    <property type="entry name" value="METHYL-ACCEPTING CHEMOTAXIS PROTEIN MCPB"/>
    <property type="match status" value="1"/>
</dbReference>
<comment type="subcellular location">
    <subcellularLocation>
        <location evidence="1">Cell membrane</location>
        <topology evidence="1">Multi-pass membrane protein</topology>
    </subcellularLocation>
</comment>
<dbReference type="RefSeq" id="WP_268050839.1">
    <property type="nucleotide sequence ID" value="NZ_JAPQES010000005.1"/>
</dbReference>
<organism evidence="13 14">
    <name type="scientific">Clostridium ganghwense</name>
    <dbReference type="NCBI Taxonomy" id="312089"/>
    <lineage>
        <taxon>Bacteria</taxon>
        <taxon>Bacillati</taxon>
        <taxon>Bacillota</taxon>
        <taxon>Clostridia</taxon>
        <taxon>Eubacteriales</taxon>
        <taxon>Clostridiaceae</taxon>
        <taxon>Clostridium</taxon>
    </lineage>
</organism>
<name>A0ABT4CV53_9CLOT</name>
<dbReference type="Proteomes" id="UP001079657">
    <property type="component" value="Unassembled WGS sequence"/>
</dbReference>
<feature type="domain" description="Methyl-accepting transducer" evidence="11">
    <location>
        <begin position="388"/>
        <end position="645"/>
    </location>
</feature>
<dbReference type="PROSITE" id="PS50111">
    <property type="entry name" value="CHEMOTAXIS_TRANSDUC_2"/>
    <property type="match status" value="1"/>
</dbReference>
<protein>
    <submittedName>
        <fullName evidence="13">Methyl-accepting chemotaxis protein</fullName>
    </submittedName>
</protein>
<dbReference type="Pfam" id="PF00015">
    <property type="entry name" value="MCPsignal"/>
    <property type="match status" value="1"/>
</dbReference>
<comment type="similarity">
    <text evidence="7">Belongs to the methyl-accepting chemotaxis (MCP) protein family.</text>
</comment>
<accession>A0ABT4CV53</accession>
<keyword evidence="4 10" id="KW-1133">Transmembrane helix</keyword>
<sequence>MKKFLNNLSIKIKIRTIPLIIIFIIITLISGLSVGIAKSKLVKQMKLDGLNLAKQVAHEIEKNSMAVDTINEAIEDKVRTLGSFLTSRSQEEINNDYLEQIAKYFKVDEINITDSSGKVIYSNLQSSIDAVFGSDHISYPVLTGKKNELMENIRKSRETDDYYKYGYIATESGGMIQIGILANKVNELKASLSVEKLIDGLVKDSNIVYAYFADTNSKITAASVKERIGTVLKGEGIEEVVKQKKIYTNIYDYKEKNIKVYDVLVPVYKNNEHVGVIAIGLSMENVYKAVNTIIIVSVILAVISFIIVLIILLSISKNIINPLSKLVYLAKKVAKGEFDNDIYIKSKDEIGVLSSSFKDMSESLRDTIGSIKAQAVKTENMSSSLTGNAQQMTSATNEVANAIQDVTRGASGQADDLVEVVNHIENLGDQIENIQDKLLIVKNSSDETKNKANIGKEQIDILSKSIEEVKEAFEISVHKLNNLNSSVSQIGNITDVINEISEKTNLLALNAAIEAARAGEAGKGFAVVSDEIKKLAEQSKESTEDIQKLVQSISSETGEVINNSNEVDNLVQTQVNIVKNTVQAFEEILKSITEILPHIDDTYVLLNNTIKSKDLVSNKVETVSSIAEETFASSQEISASSEEMLTNTGEVSTFALQLNEVAAELKNEVNKFKI</sequence>